<reference evidence="1 2" key="1">
    <citation type="journal article" date="2024" name="bioRxiv">
        <title>A reference genome for Trichogramma kaykai: A tiny desert-dwelling parasitoid wasp with competing sex-ratio distorters.</title>
        <authorList>
            <person name="Culotta J."/>
            <person name="Lindsey A.R."/>
        </authorList>
    </citation>
    <scope>NUCLEOTIDE SEQUENCE [LARGE SCALE GENOMIC DNA]</scope>
    <source>
        <strain evidence="1 2">KSX58</strain>
    </source>
</reference>
<comment type="caution">
    <text evidence="1">The sequence shown here is derived from an EMBL/GenBank/DDBJ whole genome shotgun (WGS) entry which is preliminary data.</text>
</comment>
<evidence type="ECO:0000313" key="2">
    <source>
        <dbReference type="Proteomes" id="UP001627154"/>
    </source>
</evidence>
<accession>A0ABD2WUL2</accession>
<dbReference type="Proteomes" id="UP001627154">
    <property type="component" value="Unassembled WGS sequence"/>
</dbReference>
<proteinExistence type="predicted"/>
<sequence length="97" mass="10134">MRVTPPAGLQSRRNLLEAVTEKGNLVCCAAGESCREEGTNSTEATLNESSTIDFVESTRVRESCAVETSVASASASASVQWRTPSGVMAALQKAGAR</sequence>
<protein>
    <submittedName>
        <fullName evidence="1">Uncharacterized protein</fullName>
    </submittedName>
</protein>
<name>A0ABD2WUL2_9HYME</name>
<gene>
    <name evidence="1" type="ORF">TKK_009359</name>
</gene>
<organism evidence="1 2">
    <name type="scientific">Trichogramma kaykai</name>
    <dbReference type="NCBI Taxonomy" id="54128"/>
    <lineage>
        <taxon>Eukaryota</taxon>
        <taxon>Metazoa</taxon>
        <taxon>Ecdysozoa</taxon>
        <taxon>Arthropoda</taxon>
        <taxon>Hexapoda</taxon>
        <taxon>Insecta</taxon>
        <taxon>Pterygota</taxon>
        <taxon>Neoptera</taxon>
        <taxon>Endopterygota</taxon>
        <taxon>Hymenoptera</taxon>
        <taxon>Apocrita</taxon>
        <taxon>Proctotrupomorpha</taxon>
        <taxon>Chalcidoidea</taxon>
        <taxon>Trichogrammatidae</taxon>
        <taxon>Trichogramma</taxon>
    </lineage>
</organism>
<dbReference type="AlphaFoldDB" id="A0ABD2WUL2"/>
<evidence type="ECO:0000313" key="1">
    <source>
        <dbReference type="EMBL" id="KAL3396774.1"/>
    </source>
</evidence>
<keyword evidence="2" id="KW-1185">Reference proteome</keyword>
<dbReference type="EMBL" id="JBJJXI010000069">
    <property type="protein sequence ID" value="KAL3396774.1"/>
    <property type="molecule type" value="Genomic_DNA"/>
</dbReference>